<feature type="region of interest" description="Disordered" evidence="1">
    <location>
        <begin position="559"/>
        <end position="648"/>
    </location>
</feature>
<feature type="compositionally biased region" description="Basic residues" evidence="1">
    <location>
        <begin position="615"/>
        <end position="625"/>
    </location>
</feature>
<reference evidence="2 3" key="1">
    <citation type="submission" date="2015-01" db="EMBL/GenBank/DDBJ databases">
        <title>The Genome Sequence of Fonsecaea multimorphosa CBS 102226.</title>
        <authorList>
            <consortium name="The Broad Institute Genomics Platform"/>
            <person name="Cuomo C."/>
            <person name="de Hoog S."/>
            <person name="Gorbushina A."/>
            <person name="Stielow B."/>
            <person name="Teixiera M."/>
            <person name="Abouelleil A."/>
            <person name="Chapman S.B."/>
            <person name="Priest M."/>
            <person name="Young S.K."/>
            <person name="Wortman J."/>
            <person name="Nusbaum C."/>
            <person name="Birren B."/>
        </authorList>
    </citation>
    <scope>NUCLEOTIDE SEQUENCE [LARGE SCALE GENOMIC DNA]</scope>
    <source>
        <strain evidence="2 3">CBS 102226</strain>
    </source>
</reference>
<evidence type="ECO:0000313" key="3">
    <source>
        <dbReference type="Proteomes" id="UP000053411"/>
    </source>
</evidence>
<organism evidence="2 3">
    <name type="scientific">Fonsecaea multimorphosa CBS 102226</name>
    <dbReference type="NCBI Taxonomy" id="1442371"/>
    <lineage>
        <taxon>Eukaryota</taxon>
        <taxon>Fungi</taxon>
        <taxon>Dikarya</taxon>
        <taxon>Ascomycota</taxon>
        <taxon>Pezizomycotina</taxon>
        <taxon>Eurotiomycetes</taxon>
        <taxon>Chaetothyriomycetidae</taxon>
        <taxon>Chaetothyriales</taxon>
        <taxon>Herpotrichiellaceae</taxon>
        <taxon>Fonsecaea</taxon>
    </lineage>
</organism>
<dbReference type="VEuPathDB" id="FungiDB:Z520_04743"/>
<dbReference type="AlphaFoldDB" id="A0A0D2K039"/>
<name>A0A0D2K039_9EURO</name>
<dbReference type="RefSeq" id="XP_016633290.1">
    <property type="nucleotide sequence ID" value="XM_016775247.1"/>
</dbReference>
<evidence type="ECO:0000256" key="1">
    <source>
        <dbReference type="SAM" id="MobiDB-lite"/>
    </source>
</evidence>
<evidence type="ECO:0000313" key="2">
    <source>
        <dbReference type="EMBL" id="KIX99167.1"/>
    </source>
</evidence>
<sequence>MKTLTPLSMSTLKPLSMKTLTPLPMRTSTLEEPDIATVEEICSYSASDDLFVVRNNIPGFRNTFTESHNILTKIERKISASTSGILQRRGPLDFLSKVPVLVDPSLPSVLEAKRPPSWEWFQVLPNTLHLPIDMLKTHALIYAVPGSTEHCRFLYVGSTYSPSRGCFLRMGCYDRFIEALKAFLEGFITKEQLYHVTQCTSLGTNIRRTVAEGGIFKRVAVLAMIPMGKTSDFSVAQISAYVKFLEAMFHTRLWSFHQSSDANENHYLKPACPWKLKEFDYRGLNSHSPLMERTKGLEAELPASEFEKFCAMRMEALRQTSLAKARLITQVRDAMREAKSTSSEAPYKALAKALGVPHSHIQVLVSRIRTNDAKMTEKGRRISALRRGIETGEFNRESLKPSDRLLVDKRESQLSHERKSRAKLQAVKDGEVELDSLDASVLTHVNKYEKQLESSRIATKVMNGEIELAQVDPILRGRVEGHMVKRKAEEDKGKARRKLERDAKQEAAVKEFLSFTAYSGINKQKWGRVINIEIQEGRWIEADLNPKTREIYRYYKDREGKQRATDRKRSRKISAGNQLVKAVKSGQRDKDEFTAEEQDQYETALKAAVTQKKSNEKKKKNRAAQKKAAQQKAAQQKKAAPKKKSHAK</sequence>
<dbReference type="GeneID" id="27710489"/>
<feature type="compositionally biased region" description="Basic residues" evidence="1">
    <location>
        <begin position="639"/>
        <end position="648"/>
    </location>
</feature>
<dbReference type="Proteomes" id="UP000053411">
    <property type="component" value="Unassembled WGS sequence"/>
</dbReference>
<gene>
    <name evidence="2" type="ORF">Z520_04743</name>
</gene>
<dbReference type="EMBL" id="KN848069">
    <property type="protein sequence ID" value="KIX99167.1"/>
    <property type="molecule type" value="Genomic_DNA"/>
</dbReference>
<accession>A0A0D2K039</accession>
<proteinExistence type="predicted"/>
<keyword evidence="3" id="KW-1185">Reference proteome</keyword>
<dbReference type="OrthoDB" id="3599887at2759"/>
<protein>
    <submittedName>
        <fullName evidence="2">Uncharacterized protein</fullName>
    </submittedName>
</protein>
<feature type="compositionally biased region" description="Low complexity" evidence="1">
    <location>
        <begin position="626"/>
        <end position="638"/>
    </location>
</feature>